<dbReference type="KEGG" id="acae:HYG86_09090"/>
<sequence length="124" mass="14294">MIEIRLGELKGILEGLQVLIEKEIPIKVSYRISKMVKKVVEEYNLFEESRQKLLEKHGEKDEKGQLISKEGMVVFKDAEEFHKEFHSLSNTDIELDIKSLKLDDLGNITLSPKTLLALDKVIKE</sequence>
<proteinExistence type="predicted"/>
<dbReference type="AlphaFoldDB" id="A0A7G9W8A4"/>
<dbReference type="EMBL" id="CP058559">
    <property type="protein sequence ID" value="QNO14916.1"/>
    <property type="molecule type" value="Genomic_DNA"/>
</dbReference>
<keyword evidence="2" id="KW-1185">Reference proteome</keyword>
<dbReference type="RefSeq" id="WP_213165280.1">
    <property type="nucleotide sequence ID" value="NZ_CP058559.1"/>
</dbReference>
<reference evidence="1 2" key="1">
    <citation type="submission" date="2020-07" db="EMBL/GenBank/DDBJ databases">
        <title>Alkalicella. sp. LB2 genome.</title>
        <authorList>
            <person name="Postec A."/>
            <person name="Quemeneur M."/>
        </authorList>
    </citation>
    <scope>NUCLEOTIDE SEQUENCE [LARGE SCALE GENOMIC DNA]</scope>
    <source>
        <strain evidence="1 2">LB2</strain>
    </source>
</reference>
<dbReference type="Proteomes" id="UP000516160">
    <property type="component" value="Chromosome"/>
</dbReference>
<evidence type="ECO:0000313" key="1">
    <source>
        <dbReference type="EMBL" id="QNO14916.1"/>
    </source>
</evidence>
<evidence type="ECO:0000313" key="2">
    <source>
        <dbReference type="Proteomes" id="UP000516160"/>
    </source>
</evidence>
<gene>
    <name evidence="1" type="ORF">HYG86_09090</name>
</gene>
<accession>A0A7G9W8A4</accession>
<protein>
    <submittedName>
        <fullName evidence="1">Uncharacterized protein</fullName>
    </submittedName>
</protein>
<name>A0A7G9W8A4_ALKCA</name>
<organism evidence="1 2">
    <name type="scientific">Alkalicella caledoniensis</name>
    <dbReference type="NCBI Taxonomy" id="2731377"/>
    <lineage>
        <taxon>Bacteria</taxon>
        <taxon>Bacillati</taxon>
        <taxon>Bacillota</taxon>
        <taxon>Clostridia</taxon>
        <taxon>Eubacteriales</taxon>
        <taxon>Proteinivoracaceae</taxon>
        <taxon>Alkalicella</taxon>
    </lineage>
</organism>